<name>A0A2P5KAD3_9BURK</name>
<organism evidence="1 2">
    <name type="scientific">Mycetohabitans endofungorum</name>
    <dbReference type="NCBI Taxonomy" id="417203"/>
    <lineage>
        <taxon>Bacteria</taxon>
        <taxon>Pseudomonadati</taxon>
        <taxon>Pseudomonadota</taxon>
        <taxon>Betaproteobacteria</taxon>
        <taxon>Burkholderiales</taxon>
        <taxon>Burkholderiaceae</taxon>
        <taxon>Mycetohabitans</taxon>
    </lineage>
</organism>
<accession>A0A2P5KAD3</accession>
<keyword evidence="2" id="KW-1185">Reference proteome</keyword>
<evidence type="ECO:0000313" key="2">
    <source>
        <dbReference type="Proteomes" id="UP000243096"/>
    </source>
</evidence>
<gene>
    <name evidence="1" type="ORF">B0O95_10654</name>
</gene>
<sequence length="42" mass="4595">MLRARVPEVNQSIAIETLLGATAQATGILSQIRDAMLEPYPR</sequence>
<protein>
    <submittedName>
        <fullName evidence="1">Uncharacterized protein</fullName>
    </submittedName>
</protein>
<proteinExistence type="predicted"/>
<dbReference type="EMBL" id="PRDW01000006">
    <property type="protein sequence ID" value="PPB83663.1"/>
    <property type="molecule type" value="Genomic_DNA"/>
</dbReference>
<dbReference type="Proteomes" id="UP000243096">
    <property type="component" value="Unassembled WGS sequence"/>
</dbReference>
<dbReference type="AlphaFoldDB" id="A0A2P5KAD3"/>
<reference evidence="1 2" key="1">
    <citation type="submission" date="2018-01" db="EMBL/GenBank/DDBJ databases">
        <title>Genomic Encyclopedia of Type Strains, Phase III (KMG-III): the genomes of soil and plant-associated and newly described type strains.</title>
        <authorList>
            <person name="Whitman W."/>
        </authorList>
    </citation>
    <scope>NUCLEOTIDE SEQUENCE [LARGE SCALE GENOMIC DNA]</scope>
    <source>
        <strain evidence="1 2">HKI456</strain>
    </source>
</reference>
<comment type="caution">
    <text evidence="1">The sequence shown here is derived from an EMBL/GenBank/DDBJ whole genome shotgun (WGS) entry which is preliminary data.</text>
</comment>
<evidence type="ECO:0000313" key="1">
    <source>
        <dbReference type="EMBL" id="PPB83663.1"/>
    </source>
</evidence>